<dbReference type="WBParaSite" id="Hba_12281">
    <property type="protein sequence ID" value="Hba_12281"/>
    <property type="gene ID" value="Hba_12281"/>
</dbReference>
<name>A0A1I7X4H0_HETBA</name>
<evidence type="ECO:0000313" key="2">
    <source>
        <dbReference type="WBParaSite" id="Hba_12281"/>
    </source>
</evidence>
<dbReference type="Proteomes" id="UP000095283">
    <property type="component" value="Unplaced"/>
</dbReference>
<sequence>MNALVDRHKLKIAFRLHSWLQVFKGESKYRAYVPLLMLNILVLSHWRFIGCLQGEMYPFQERFVDSLINLSESLPVKYRY</sequence>
<dbReference type="AlphaFoldDB" id="A0A1I7X4H0"/>
<proteinExistence type="predicted"/>
<accession>A0A1I7X4H0</accession>
<reference evidence="2" key="1">
    <citation type="submission" date="2016-11" db="UniProtKB">
        <authorList>
            <consortium name="WormBaseParasite"/>
        </authorList>
    </citation>
    <scope>IDENTIFICATION</scope>
</reference>
<evidence type="ECO:0000313" key="1">
    <source>
        <dbReference type="Proteomes" id="UP000095283"/>
    </source>
</evidence>
<protein>
    <submittedName>
        <fullName evidence="2">ABC transporter permease</fullName>
    </submittedName>
</protein>
<keyword evidence="1" id="KW-1185">Reference proteome</keyword>
<organism evidence="1 2">
    <name type="scientific">Heterorhabditis bacteriophora</name>
    <name type="common">Entomopathogenic nematode worm</name>
    <dbReference type="NCBI Taxonomy" id="37862"/>
    <lineage>
        <taxon>Eukaryota</taxon>
        <taxon>Metazoa</taxon>
        <taxon>Ecdysozoa</taxon>
        <taxon>Nematoda</taxon>
        <taxon>Chromadorea</taxon>
        <taxon>Rhabditida</taxon>
        <taxon>Rhabditina</taxon>
        <taxon>Rhabditomorpha</taxon>
        <taxon>Strongyloidea</taxon>
        <taxon>Heterorhabditidae</taxon>
        <taxon>Heterorhabditis</taxon>
    </lineage>
</organism>